<keyword evidence="2" id="KW-1185">Reference proteome</keyword>
<dbReference type="RefSeq" id="WP_289410085.1">
    <property type="nucleotide sequence ID" value="NZ_JAUCDY010000003.1"/>
</dbReference>
<gene>
    <name evidence="1" type="ORF">QEZ41_03965</name>
</gene>
<name>A0ABT7SMP0_9GAMM</name>
<dbReference type="EMBL" id="JAUCDY010000003">
    <property type="protein sequence ID" value="MDM7857431.1"/>
    <property type="molecule type" value="Genomic_DNA"/>
</dbReference>
<sequence>MAKKPTKKQLAFRNKLVLNQWLISLFGIDPLAEHKLQGKTIRPFHKLAEPIRNPSLEGLDKDNLHHFFHHLANSPLFSHAGVQLNDLQISRDQLMAYEQNIVRHTQAINEKRHRPIVWKYYQWLSLLFTEGANDGQLSTAFNPYPKNLESGCRHQ</sequence>
<proteinExistence type="predicted"/>
<reference evidence="1 2" key="1">
    <citation type="submission" date="2023-06" db="EMBL/GenBank/DDBJ databases">
        <title>Thiopseudomonas sp. CY1220 draft genome sequence.</title>
        <authorList>
            <person name="Zhao G."/>
            <person name="An M."/>
        </authorList>
    </citation>
    <scope>NUCLEOTIDE SEQUENCE [LARGE SCALE GENOMIC DNA]</scope>
    <source>
        <strain evidence="1 2">CY1220</strain>
    </source>
</reference>
<evidence type="ECO:0000313" key="2">
    <source>
        <dbReference type="Proteomes" id="UP001241056"/>
    </source>
</evidence>
<dbReference type="Proteomes" id="UP001241056">
    <property type="component" value="Unassembled WGS sequence"/>
</dbReference>
<organism evidence="1 2">
    <name type="scientific">Thiopseudomonas acetoxidans</name>
    <dbReference type="NCBI Taxonomy" id="3041622"/>
    <lineage>
        <taxon>Bacteria</taxon>
        <taxon>Pseudomonadati</taxon>
        <taxon>Pseudomonadota</taxon>
        <taxon>Gammaproteobacteria</taxon>
        <taxon>Pseudomonadales</taxon>
        <taxon>Pseudomonadaceae</taxon>
        <taxon>Thiopseudomonas</taxon>
    </lineage>
</organism>
<comment type="caution">
    <text evidence="1">The sequence shown here is derived from an EMBL/GenBank/DDBJ whole genome shotgun (WGS) entry which is preliminary data.</text>
</comment>
<evidence type="ECO:0000313" key="1">
    <source>
        <dbReference type="EMBL" id="MDM7857431.1"/>
    </source>
</evidence>
<accession>A0ABT7SMP0</accession>
<protein>
    <submittedName>
        <fullName evidence="1">Uncharacterized protein</fullName>
    </submittedName>
</protein>